<dbReference type="PROSITE" id="PS51192">
    <property type="entry name" value="HELICASE_ATP_BIND_1"/>
    <property type="match status" value="1"/>
</dbReference>
<dbReference type="PROSITE" id="PS51194">
    <property type="entry name" value="HELICASE_CTER"/>
    <property type="match status" value="1"/>
</dbReference>
<evidence type="ECO:0008006" key="5">
    <source>
        <dbReference type="Google" id="ProtNLM"/>
    </source>
</evidence>
<organism evidence="3 4">
    <name type="scientific">Sutterella wadsworthensis HGA0223</name>
    <dbReference type="NCBI Taxonomy" id="1203554"/>
    <lineage>
        <taxon>Bacteria</taxon>
        <taxon>Pseudomonadati</taxon>
        <taxon>Pseudomonadota</taxon>
        <taxon>Betaproteobacteria</taxon>
        <taxon>Burkholderiales</taxon>
        <taxon>Sutterellaceae</taxon>
        <taxon>Sutterella</taxon>
    </lineage>
</organism>
<dbReference type="InterPro" id="IPR021835">
    <property type="entry name" value="DUF3427"/>
</dbReference>
<dbReference type="Proteomes" id="UP000014400">
    <property type="component" value="Unassembled WGS sequence"/>
</dbReference>
<dbReference type="SMART" id="SM00490">
    <property type="entry name" value="HELICc"/>
    <property type="match status" value="1"/>
</dbReference>
<evidence type="ECO:0000259" key="1">
    <source>
        <dbReference type="PROSITE" id="PS51192"/>
    </source>
</evidence>
<dbReference type="Gene3D" id="3.40.50.300">
    <property type="entry name" value="P-loop containing nucleotide triphosphate hydrolases"/>
    <property type="match status" value="2"/>
</dbReference>
<dbReference type="Pfam" id="PF13091">
    <property type="entry name" value="PLDc_2"/>
    <property type="match status" value="1"/>
</dbReference>
<dbReference type="InterPro" id="IPR027417">
    <property type="entry name" value="P-loop_NTPase"/>
</dbReference>
<dbReference type="CDD" id="cd09204">
    <property type="entry name" value="PLDc_N_DEXD_b2"/>
    <property type="match status" value="1"/>
</dbReference>
<feature type="domain" description="Helicase C-terminal" evidence="2">
    <location>
        <begin position="502"/>
        <end position="645"/>
    </location>
</feature>
<evidence type="ECO:0000313" key="3">
    <source>
        <dbReference type="EMBL" id="EPE00123.1"/>
    </source>
</evidence>
<dbReference type="CDD" id="cd18799">
    <property type="entry name" value="SF2_C_EcoAI-like"/>
    <property type="match status" value="1"/>
</dbReference>
<keyword evidence="4" id="KW-1185">Reference proteome</keyword>
<reference evidence="3 4" key="1">
    <citation type="submission" date="2013-04" db="EMBL/GenBank/DDBJ databases">
        <title>The Genome Sequence of Sutterella wadsworthensis HGA0223.</title>
        <authorList>
            <consortium name="The Broad Institute Genomics Platform"/>
            <person name="Earl A."/>
            <person name="Ward D."/>
            <person name="Feldgarden M."/>
            <person name="Gevers D."/>
            <person name="Schmidt T.M."/>
            <person name="Dover J."/>
            <person name="Dai D."/>
            <person name="Walker B."/>
            <person name="Young S."/>
            <person name="Zeng Q."/>
            <person name="Gargeya S."/>
            <person name="Fitzgerald M."/>
            <person name="Haas B."/>
            <person name="Abouelleil A."/>
            <person name="Allen A.W."/>
            <person name="Alvarado L."/>
            <person name="Arachchi H.M."/>
            <person name="Berlin A.M."/>
            <person name="Chapman S.B."/>
            <person name="Gainer-Dewar J."/>
            <person name="Goldberg J."/>
            <person name="Griggs A."/>
            <person name="Gujja S."/>
            <person name="Hansen M."/>
            <person name="Howarth C."/>
            <person name="Imamovic A."/>
            <person name="Ireland A."/>
            <person name="Larimer J."/>
            <person name="McCowan C."/>
            <person name="Murphy C."/>
            <person name="Pearson M."/>
            <person name="Poon T.W."/>
            <person name="Priest M."/>
            <person name="Roberts A."/>
            <person name="Saif S."/>
            <person name="Shea T."/>
            <person name="Sisk P."/>
            <person name="Sykes S."/>
            <person name="Wortman J."/>
            <person name="Nusbaum C."/>
            <person name="Birren B."/>
        </authorList>
    </citation>
    <scope>NUCLEOTIDE SEQUENCE [LARGE SCALE GENOMIC DNA]</scope>
    <source>
        <strain evidence="3 4">HGA0223</strain>
    </source>
</reference>
<accession>S3C1C5</accession>
<dbReference type="HOGENOM" id="CLU_005588_1_0_4"/>
<dbReference type="AlphaFoldDB" id="S3C1C5"/>
<dbReference type="InterPro" id="IPR025202">
    <property type="entry name" value="PLD-like_dom"/>
</dbReference>
<dbReference type="EMBL" id="ATCF01000012">
    <property type="protein sequence ID" value="EPE00123.1"/>
    <property type="molecule type" value="Genomic_DNA"/>
</dbReference>
<dbReference type="InterPro" id="IPR014001">
    <property type="entry name" value="Helicase_ATP-bd"/>
</dbReference>
<dbReference type="GO" id="GO:0016787">
    <property type="term" value="F:hydrolase activity"/>
    <property type="evidence" value="ECO:0007669"/>
    <property type="project" value="InterPro"/>
</dbReference>
<evidence type="ECO:0000313" key="4">
    <source>
        <dbReference type="Proteomes" id="UP000014400"/>
    </source>
</evidence>
<dbReference type="Gene3D" id="3.30.870.10">
    <property type="entry name" value="Endonuclease Chain A"/>
    <property type="match status" value="1"/>
</dbReference>
<comment type="caution">
    <text evidence="3">The sequence shown here is derived from an EMBL/GenBank/DDBJ whole genome shotgun (WGS) entry which is preliminary data.</text>
</comment>
<name>S3C1C5_9BURK</name>
<dbReference type="Pfam" id="PF00271">
    <property type="entry name" value="Helicase_C"/>
    <property type="match status" value="1"/>
</dbReference>
<dbReference type="SUPFAM" id="SSF52540">
    <property type="entry name" value="P-loop containing nucleoside triphosphate hydrolases"/>
    <property type="match status" value="1"/>
</dbReference>
<dbReference type="Pfam" id="PF11907">
    <property type="entry name" value="DUF3427"/>
    <property type="match status" value="1"/>
</dbReference>
<gene>
    <name evidence="3" type="ORF">HMPREF1476_00852</name>
</gene>
<sequence length="1039" mass="116384">MLLRIHPIWSYAAMNFETFPSAAHRDKDGLFLENSSENFQKSLATSFADAAIPSEAGLRTTLLANDPIRHLKILTAIDDELSHASSFSISVAFITKSGIAPLLLTLQRLAAEGVHGRILTTDYLYFTEPGALRQLLALPNLEVRIFRTQGAAGFHTKGYIFHSSNNLLRIIIGSSNLTLSALTTNREWNTRIVACERGELAQSILAEFDSLWSDAASRDAALEMEAYEREYRQLGAAQLEARKAAVNAQPTIKPGCAEPNSMQQAFLARLKALRSNGAERALLISATGTGKTFAAAFAVRDAIAQFQRTPSAHAPRDRESRHSQRFRMLFIVHREQIARQALKSFRIVLGDAASSFGLLSGNEKASGCDFVFATMQTLAKTAVLQAFPKDAFAFIIIDEAHRAGAKSYQCIMNWFKPAFWLGMTGSPERTDGFEIFDLFDHVIAHEIRLSEALEENLLTPFHYFGLSAGTEDETGKGAGQLPDFTNPNWPERIEHVIHQAEYFGSCGDRVKGLIFAGSLEEARAVAAAFTSAGHPAIALDGQTTQDEREAAIERLTHGMGPKRLEYIATVDIFNEGVDIPEVNQILMLRRTESAIVFVQQLGRGLRRAADKEYVIVLDFIGNYEKNYLIATALSDDRSYSKEKLRRFVTTGAERIPGAYSIHFDEVARSRIYRAIDSASLNSDPLLLDAYKLLKYKLGRIPELADFEEHASIDASKFLLRKGLSYYDFLVKHEPDYSEHLSDAAVKRLRWCSNRLGSALRPSEALVLQAVLEGQSDLRAALIEKLSAEPYNFTASPAHLRNVECVMTAKFERKTDDVERNAGCEVIEAFDDVEDGKRVRRWRADPQFVCSLADEPSFRRRLESLTDFVLNRCRARANHRWEDTFLLLGSTYTYDDVCLLLDWDRNKTSIIGGYFYDEQTQTFPIFINYEKQAGAIAYADRFISPAELISLSKGNRQIDSKDAQRMTQKGQYASIRILLFVRRSKSDNEAKAFYFLGAMHAAAAPQPVRLANGKSAFEMHWRLETPVEEGLYEYLTGRRG</sequence>
<dbReference type="GO" id="GO:0003677">
    <property type="term" value="F:DNA binding"/>
    <property type="evidence" value="ECO:0007669"/>
    <property type="project" value="InterPro"/>
</dbReference>
<feature type="domain" description="Helicase ATP-binding" evidence="1">
    <location>
        <begin position="272"/>
        <end position="445"/>
    </location>
</feature>
<dbReference type="SUPFAM" id="SSF56024">
    <property type="entry name" value="Phospholipase D/nuclease"/>
    <property type="match status" value="1"/>
</dbReference>
<protein>
    <recommendedName>
        <fullName evidence="5">Helicase C-terminal domain-containing protein</fullName>
    </recommendedName>
</protein>
<dbReference type="eggNOG" id="COG3886">
    <property type="taxonomic scope" value="Bacteria"/>
</dbReference>
<dbReference type="InterPro" id="IPR050742">
    <property type="entry name" value="Helicase_Restrict-Modif_Enz"/>
</dbReference>
<dbReference type="InterPro" id="IPR006935">
    <property type="entry name" value="Helicase/UvrB_N"/>
</dbReference>
<dbReference type="PANTHER" id="PTHR47396:SF1">
    <property type="entry name" value="ATP-DEPENDENT HELICASE IRC3-RELATED"/>
    <property type="match status" value="1"/>
</dbReference>
<proteinExistence type="predicted"/>
<dbReference type="PATRIC" id="fig|1203554.3.peg.865"/>
<dbReference type="CDD" id="cd18032">
    <property type="entry name" value="DEXHc_RE_I_III_res"/>
    <property type="match status" value="1"/>
</dbReference>
<dbReference type="Pfam" id="PF26350">
    <property type="entry name" value="DUF8090"/>
    <property type="match status" value="1"/>
</dbReference>
<dbReference type="GO" id="GO:0005524">
    <property type="term" value="F:ATP binding"/>
    <property type="evidence" value="ECO:0007669"/>
    <property type="project" value="InterPro"/>
</dbReference>
<dbReference type="GO" id="GO:0005829">
    <property type="term" value="C:cytosol"/>
    <property type="evidence" value="ECO:0007669"/>
    <property type="project" value="TreeGrafter"/>
</dbReference>
<dbReference type="InterPro" id="IPR058403">
    <property type="entry name" value="DUF8090"/>
</dbReference>
<dbReference type="InterPro" id="IPR001650">
    <property type="entry name" value="Helicase_C-like"/>
</dbReference>
<dbReference type="PANTHER" id="PTHR47396">
    <property type="entry name" value="TYPE I RESTRICTION ENZYME ECOKI R PROTEIN"/>
    <property type="match status" value="1"/>
</dbReference>
<dbReference type="eggNOG" id="COG1061">
    <property type="taxonomic scope" value="Bacteria"/>
</dbReference>
<dbReference type="SMART" id="SM00487">
    <property type="entry name" value="DEXDc"/>
    <property type="match status" value="1"/>
</dbReference>
<dbReference type="Pfam" id="PF04851">
    <property type="entry name" value="ResIII"/>
    <property type="match status" value="1"/>
</dbReference>
<evidence type="ECO:0000259" key="2">
    <source>
        <dbReference type="PROSITE" id="PS51194"/>
    </source>
</evidence>
<dbReference type="STRING" id="1203554.HMPREF1476_00852"/>